<name>A0A3M7SXY6_BRAPC</name>
<protein>
    <submittedName>
        <fullName evidence="1">Uncharacterized protein</fullName>
    </submittedName>
</protein>
<evidence type="ECO:0000313" key="2">
    <source>
        <dbReference type="Proteomes" id="UP000276133"/>
    </source>
</evidence>
<gene>
    <name evidence="1" type="ORF">BpHYR1_006437</name>
</gene>
<proteinExistence type="predicted"/>
<accession>A0A3M7SXY6</accession>
<reference evidence="1 2" key="1">
    <citation type="journal article" date="2018" name="Sci. Rep.">
        <title>Genomic signatures of local adaptation to the degree of environmental predictability in rotifers.</title>
        <authorList>
            <person name="Franch-Gras L."/>
            <person name="Hahn C."/>
            <person name="Garcia-Roger E.M."/>
            <person name="Carmona M.J."/>
            <person name="Serra M."/>
            <person name="Gomez A."/>
        </authorList>
    </citation>
    <scope>NUCLEOTIDE SEQUENCE [LARGE SCALE GENOMIC DNA]</scope>
    <source>
        <strain evidence="1">HYR1</strain>
    </source>
</reference>
<comment type="caution">
    <text evidence="1">The sequence shown here is derived from an EMBL/GenBank/DDBJ whole genome shotgun (WGS) entry which is preliminary data.</text>
</comment>
<evidence type="ECO:0000313" key="1">
    <source>
        <dbReference type="EMBL" id="RNA40567.1"/>
    </source>
</evidence>
<dbReference type="EMBL" id="REGN01000631">
    <property type="protein sequence ID" value="RNA40567.1"/>
    <property type="molecule type" value="Genomic_DNA"/>
</dbReference>
<dbReference type="AlphaFoldDB" id="A0A3M7SXY6"/>
<keyword evidence="2" id="KW-1185">Reference proteome</keyword>
<dbReference type="Proteomes" id="UP000276133">
    <property type="component" value="Unassembled WGS sequence"/>
</dbReference>
<organism evidence="1 2">
    <name type="scientific">Brachionus plicatilis</name>
    <name type="common">Marine rotifer</name>
    <name type="synonym">Brachionus muelleri</name>
    <dbReference type="NCBI Taxonomy" id="10195"/>
    <lineage>
        <taxon>Eukaryota</taxon>
        <taxon>Metazoa</taxon>
        <taxon>Spiralia</taxon>
        <taxon>Gnathifera</taxon>
        <taxon>Rotifera</taxon>
        <taxon>Eurotatoria</taxon>
        <taxon>Monogononta</taxon>
        <taxon>Pseudotrocha</taxon>
        <taxon>Ploima</taxon>
        <taxon>Brachionidae</taxon>
        <taxon>Brachionus</taxon>
    </lineage>
</organism>
<sequence>MVKSMNNFLKILLFFEDKLNNAEWFFGKDNVSYKVLRTIECFLKNMLLSKKCFNQKILQNRLILGNVRILIRNESLPTNESMFAFQKLNGSKILPCLER</sequence>